<accession>A0A9N9KNX7</accession>
<dbReference type="Proteomes" id="UP000696280">
    <property type="component" value="Unassembled WGS sequence"/>
</dbReference>
<keyword evidence="3" id="KW-1185">Reference proteome</keyword>
<dbReference type="EMBL" id="CAJVRL010000038">
    <property type="protein sequence ID" value="CAG8950799.1"/>
    <property type="molecule type" value="Genomic_DNA"/>
</dbReference>
<protein>
    <submittedName>
        <fullName evidence="2">Uncharacterized protein</fullName>
    </submittedName>
</protein>
<evidence type="ECO:0000313" key="2">
    <source>
        <dbReference type="EMBL" id="CAG8950799.1"/>
    </source>
</evidence>
<feature type="region of interest" description="Disordered" evidence="1">
    <location>
        <begin position="1"/>
        <end position="45"/>
    </location>
</feature>
<comment type="caution">
    <text evidence="2">The sequence shown here is derived from an EMBL/GenBank/DDBJ whole genome shotgun (WGS) entry which is preliminary data.</text>
</comment>
<evidence type="ECO:0000256" key="1">
    <source>
        <dbReference type="SAM" id="MobiDB-lite"/>
    </source>
</evidence>
<feature type="region of interest" description="Disordered" evidence="1">
    <location>
        <begin position="133"/>
        <end position="200"/>
    </location>
</feature>
<dbReference type="AlphaFoldDB" id="A0A9N9KNX7"/>
<name>A0A9N9KNX7_9HELO</name>
<organism evidence="2 3">
    <name type="scientific">Hymenoscyphus fraxineus</name>
    <dbReference type="NCBI Taxonomy" id="746836"/>
    <lineage>
        <taxon>Eukaryota</taxon>
        <taxon>Fungi</taxon>
        <taxon>Dikarya</taxon>
        <taxon>Ascomycota</taxon>
        <taxon>Pezizomycotina</taxon>
        <taxon>Leotiomycetes</taxon>
        <taxon>Helotiales</taxon>
        <taxon>Helotiaceae</taxon>
        <taxon>Hymenoscyphus</taxon>
    </lineage>
</organism>
<dbReference type="OrthoDB" id="10340110at2759"/>
<gene>
    <name evidence="2" type="ORF">HYFRA_00003015</name>
</gene>
<feature type="region of interest" description="Disordered" evidence="1">
    <location>
        <begin position="98"/>
        <end position="118"/>
    </location>
</feature>
<proteinExistence type="predicted"/>
<evidence type="ECO:0000313" key="3">
    <source>
        <dbReference type="Proteomes" id="UP000696280"/>
    </source>
</evidence>
<sequence length="223" mass="24983">MAPSRTQTDLKKLASVRKTSGGIQKSRGFVIPNGRGTLSEKTQRRRINQSILARRLQGSFSLPNDEGVDSDTGATKIYVLRPKREERSDGNTEIQIHDTVEKNPKELNHQPEEPKDCAPELKKEATPDILTVVQSLDPVKQEPNDKIKEESVEPPIIKKESKSKAQPKKATNETSRGRITKKTPEPKTAQKGRPTTTMKFRSLEIEEAMYDLAFTKCHGNIQG</sequence>
<reference evidence="2" key="1">
    <citation type="submission" date="2021-07" db="EMBL/GenBank/DDBJ databases">
        <authorList>
            <person name="Durling M."/>
        </authorList>
    </citation>
    <scope>NUCLEOTIDE SEQUENCE</scope>
</reference>
<feature type="compositionally biased region" description="Basic and acidic residues" evidence="1">
    <location>
        <begin position="139"/>
        <end position="163"/>
    </location>
</feature>